<evidence type="ECO:0000256" key="1">
    <source>
        <dbReference type="SAM" id="Phobius"/>
    </source>
</evidence>
<dbReference type="InterPro" id="IPR046673">
    <property type="entry name" value="ToxA_N"/>
</dbReference>
<proteinExistence type="predicted"/>
<dbReference type="RefSeq" id="WP_157194370.1">
    <property type="nucleotide sequence ID" value="NZ_CP046621.1"/>
</dbReference>
<gene>
    <name evidence="3" type="ORF">GPJ81_23260</name>
</gene>
<keyword evidence="1" id="KW-0472">Membrane</keyword>
<keyword evidence="1" id="KW-0812">Transmembrane</keyword>
<evidence type="ECO:0000313" key="4">
    <source>
        <dbReference type="Proteomes" id="UP000426235"/>
    </source>
</evidence>
<sequence length="1305" mass="145258">MNDATGPAIEPGNSESALQLASVLERLNEWSVAFKARLDSQITFLDVLEESLLIELRAHLRDDVDPRFIRDMLDAALQRLISGQVEAYDEQLHTPWRPEGAQPREIPQERREVMLQLVESLAGGMLNHYQDYLERHWHPKSAELSEGEKYDVPVRQLLKEHHDALAALLDPVNLNDETLEGLRAKIEDYQAAWFEQSPLYAVSSKEERKAIDKLGRTHLPDWVKLQDDTTRSLIKDLYEVKEGAREHAQKLLGSVLSLQVHARNCARDYLREHLNREMEPDLIFVTRRLRDVEGAQAEKLTLTEVVEQGPIEVGALYLPLEISGPVQHYQIPTAEQIGQLLKDLDAPASYLQSLIDCHKSDDVSQALFDAYESRLRHSALVARSAGHLDAQRYDRISALWAEQPSDIEVCAVAPVDMSACSDLLLFYREGEAGSFEDLVLYAPDRPAGQEWIEFASLRALSAELGGWLKEESGRQYLIRQLAKVSRKSAEEQIARVVEMPSEWRLDQDVRESAKGYTACIKQGVAMRLAAWQADVEQTLSPRWYSRLVIEERRALRLEAQQASIHEKAFLADIGTYESFENFAKRTVAEAIKPYLLANGIEASVDPQTILIDYSPTLADGKSQVVNLVDLVCYGYDDNSGIDHPDKGVRSAVGQDLSRLRSAALAGYARRAYVGDKYIKEIRASFLDEHSPKYRKHQQLFGQALVRAMSRDVRIALGSEQISREVFERLTAMVEVLGRTINDPKATSNSEAVASADGVLRLSVDGRSVLGAYVFRYVEQANAYDWVYTPGAPDGILIRRYEDLKQVGAAELHDYLLKRVALVAQASVRTWLIALASGGKHLDALREFRQVITLAGEFDVYIEHALTDVDDATNSRAEVIKAQVLKGVTYSLPLFMVFPPFAILLGGYFFAAPLREAVIAHTKGDTAKALGHWLEASWASLGLVISAPGVSLQAGKLLFKDLRRLLVPARGAGNRAASASRSMKFWKEWSVERPGKLQEVTEDGIWKGTFRSNKPGAEHYVRDRGRYYKVVHDVEHNTLRVVKANRTSDAFREAIKRTADGRWVSNSTGVRGGNPMEDLGYITQLRQVTRGNGQPVAERGAMQGEAVVATFNASLADNYLYSLNAQTCVVVSLYNPATRVGAVIHFDHNIQHLINNTVRDVLVRLGTANAAQPIRTVMAGGDWLTGADIGGPVSTVLRRNGLAPRWEHWSYSSCLGNTYGMTLNLQTGATSVYKTSQNLVASLYDPLLARARFNAPGLPGRAHTFMSRFRAEPLKEGAGGVVLDSLGRPATAPAINQQAFTVIEIT</sequence>
<reference evidence="3" key="1">
    <citation type="submission" date="2019-12" db="EMBL/GenBank/DDBJ databases">
        <title>Hybrid Genome Assemblies of two High G+C Isolates from Undergraduate Microbiology Courses.</title>
        <authorList>
            <person name="Ne Ville C.J."/>
            <person name="Enright D."/>
            <person name="Hernandez I."/>
            <person name="Dodsworth J."/>
            <person name="Orwin P.M."/>
        </authorList>
    </citation>
    <scope>NUCLEOTIDE SEQUENCE [LARGE SCALE GENOMIC DNA]</scope>
    <source>
        <strain evidence="3">Neo</strain>
    </source>
</reference>
<keyword evidence="4" id="KW-1185">Reference proteome</keyword>
<dbReference type="Pfam" id="PF20178">
    <property type="entry name" value="ToxA_N"/>
    <property type="match status" value="1"/>
</dbReference>
<accession>A0A6I6HA35</accession>
<dbReference type="Proteomes" id="UP000426235">
    <property type="component" value="Chromosome"/>
</dbReference>
<dbReference type="EMBL" id="CP046621">
    <property type="protein sequence ID" value="QGW79491.1"/>
    <property type="molecule type" value="Genomic_DNA"/>
</dbReference>
<evidence type="ECO:0000259" key="2">
    <source>
        <dbReference type="Pfam" id="PF20178"/>
    </source>
</evidence>
<name>A0A6I6HA35_9PSED</name>
<protein>
    <submittedName>
        <fullName evidence="3">Type III effector 1</fullName>
    </submittedName>
</protein>
<evidence type="ECO:0000313" key="3">
    <source>
        <dbReference type="EMBL" id="QGW79491.1"/>
    </source>
</evidence>
<feature type="transmembrane region" description="Helical" evidence="1">
    <location>
        <begin position="889"/>
        <end position="910"/>
    </location>
</feature>
<keyword evidence="1" id="KW-1133">Transmembrane helix</keyword>
<feature type="domain" description="Dermonecrotic toxin N-terminal" evidence="2">
    <location>
        <begin position="257"/>
        <end position="481"/>
    </location>
</feature>
<organism evidence="3 4">
    <name type="scientific">Pseudomonas alkylphenolica</name>
    <dbReference type="NCBI Taxonomy" id="237609"/>
    <lineage>
        <taxon>Bacteria</taxon>
        <taxon>Pseudomonadati</taxon>
        <taxon>Pseudomonadota</taxon>
        <taxon>Gammaproteobacteria</taxon>
        <taxon>Pseudomonadales</taxon>
        <taxon>Pseudomonadaceae</taxon>
        <taxon>Pseudomonas</taxon>
    </lineage>
</organism>